<sequence length="82" mass="8715">MAGDKRDDQQPEALRTFEAASRSGGKKPSGQGLEARADTGPLPDSTERKARTAAKVLQAGNDKDPKAATKAVQDSKDPRLPR</sequence>
<name>A0A2T1HZ16_9HYPH</name>
<evidence type="ECO:0000256" key="1">
    <source>
        <dbReference type="SAM" id="MobiDB-lite"/>
    </source>
</evidence>
<reference evidence="3" key="1">
    <citation type="submission" date="2018-03" db="EMBL/GenBank/DDBJ databases">
        <authorList>
            <person name="Sun L."/>
            <person name="Liu H."/>
            <person name="Chen W."/>
            <person name="Huang K."/>
            <person name="Liu W."/>
            <person name="Gao X."/>
        </authorList>
    </citation>
    <scope>NUCLEOTIDE SEQUENCE [LARGE SCALE GENOMIC DNA]</scope>
    <source>
        <strain evidence="3">SH9</strain>
    </source>
</reference>
<evidence type="ECO:0000313" key="2">
    <source>
        <dbReference type="EMBL" id="PSC06936.1"/>
    </source>
</evidence>
<comment type="caution">
    <text evidence="2">The sequence shown here is derived from an EMBL/GenBank/DDBJ whole genome shotgun (WGS) entry which is preliminary data.</text>
</comment>
<feature type="compositionally biased region" description="Basic and acidic residues" evidence="1">
    <location>
        <begin position="61"/>
        <end position="82"/>
    </location>
</feature>
<keyword evidence="3" id="KW-1185">Reference proteome</keyword>
<dbReference type="OrthoDB" id="8162729at2"/>
<dbReference type="EMBL" id="PVZS01000001">
    <property type="protein sequence ID" value="PSC06936.1"/>
    <property type="molecule type" value="Genomic_DNA"/>
</dbReference>
<organism evidence="2 3">
    <name type="scientific">Alsobacter soli</name>
    <dbReference type="NCBI Taxonomy" id="2109933"/>
    <lineage>
        <taxon>Bacteria</taxon>
        <taxon>Pseudomonadati</taxon>
        <taxon>Pseudomonadota</taxon>
        <taxon>Alphaproteobacteria</taxon>
        <taxon>Hyphomicrobiales</taxon>
        <taxon>Alsobacteraceae</taxon>
        <taxon>Alsobacter</taxon>
    </lineage>
</organism>
<dbReference type="AlphaFoldDB" id="A0A2T1HZ16"/>
<feature type="region of interest" description="Disordered" evidence="1">
    <location>
        <begin position="1"/>
        <end position="82"/>
    </location>
</feature>
<gene>
    <name evidence="2" type="ORF">SLNSH_00690</name>
</gene>
<accession>A0A2T1HZ16</accession>
<proteinExistence type="predicted"/>
<protein>
    <submittedName>
        <fullName evidence="2">Uncharacterized protein</fullName>
    </submittedName>
</protein>
<evidence type="ECO:0000313" key="3">
    <source>
        <dbReference type="Proteomes" id="UP000239772"/>
    </source>
</evidence>
<dbReference type="Proteomes" id="UP000239772">
    <property type="component" value="Unassembled WGS sequence"/>
</dbReference>
<dbReference type="RefSeq" id="WP_106334721.1">
    <property type="nucleotide sequence ID" value="NZ_PVZS01000001.1"/>
</dbReference>